<accession>A0ABW0FUP1</accession>
<gene>
    <name evidence="2" type="ORF">ACFPIE_10775</name>
</gene>
<sequence>MTDGPFTPAVGMVDRLDSKGFGPSQEDYDFAEAYLAPGDLDPAWAARLADPERRARREALAAERKARDWPAISQYREANEALAGQPTDVVFIGDSLTEFWSVAQPDLFTGGIVNRGISGQTSPQILLRFMADVIALRPWAVHIWCGGNDMAGNTGPSMVQDYKNNILAMTVLAQAHGIRVILGALTPFNVVSWKPAVGDLSARTAELNAWQTALCAERGFVRADYFSVLAGPDGLMKPEFHRDGVHPTRAGYAVLRPVAEASIARALG</sequence>
<comment type="caution">
    <text evidence="2">The sequence shown here is derived from an EMBL/GenBank/DDBJ whole genome shotgun (WGS) entry which is preliminary data.</text>
</comment>
<keyword evidence="3" id="KW-1185">Reference proteome</keyword>
<name>A0ABW0FUP1_9CAUL</name>
<evidence type="ECO:0000313" key="3">
    <source>
        <dbReference type="Proteomes" id="UP001596152"/>
    </source>
</evidence>
<protein>
    <submittedName>
        <fullName evidence="2">GDSL-type esterase/lipase family protein</fullName>
    </submittedName>
</protein>
<dbReference type="InterPro" id="IPR013830">
    <property type="entry name" value="SGNH_hydro"/>
</dbReference>
<dbReference type="Proteomes" id="UP001596152">
    <property type="component" value="Unassembled WGS sequence"/>
</dbReference>
<dbReference type="InterPro" id="IPR036514">
    <property type="entry name" value="SGNH_hydro_sf"/>
</dbReference>
<evidence type="ECO:0000313" key="2">
    <source>
        <dbReference type="EMBL" id="MFC5344402.1"/>
    </source>
</evidence>
<dbReference type="SUPFAM" id="SSF52266">
    <property type="entry name" value="SGNH hydrolase"/>
    <property type="match status" value="1"/>
</dbReference>
<dbReference type="PANTHER" id="PTHR30383:SF5">
    <property type="entry name" value="SGNH HYDROLASE-TYPE ESTERASE DOMAIN-CONTAINING PROTEIN"/>
    <property type="match status" value="1"/>
</dbReference>
<organism evidence="2 3">
    <name type="scientific">Brevundimonas staleyi</name>
    <dbReference type="NCBI Taxonomy" id="74326"/>
    <lineage>
        <taxon>Bacteria</taxon>
        <taxon>Pseudomonadati</taxon>
        <taxon>Pseudomonadota</taxon>
        <taxon>Alphaproteobacteria</taxon>
        <taxon>Caulobacterales</taxon>
        <taxon>Caulobacteraceae</taxon>
        <taxon>Brevundimonas</taxon>
    </lineage>
</organism>
<evidence type="ECO:0000259" key="1">
    <source>
        <dbReference type="Pfam" id="PF13472"/>
    </source>
</evidence>
<dbReference type="Gene3D" id="3.40.50.1110">
    <property type="entry name" value="SGNH hydrolase"/>
    <property type="match status" value="1"/>
</dbReference>
<feature type="domain" description="SGNH hydrolase-type esterase" evidence="1">
    <location>
        <begin position="91"/>
        <end position="254"/>
    </location>
</feature>
<reference evidence="3" key="1">
    <citation type="journal article" date="2019" name="Int. J. Syst. Evol. Microbiol.">
        <title>The Global Catalogue of Microorganisms (GCM) 10K type strain sequencing project: providing services to taxonomists for standard genome sequencing and annotation.</title>
        <authorList>
            <consortium name="The Broad Institute Genomics Platform"/>
            <consortium name="The Broad Institute Genome Sequencing Center for Infectious Disease"/>
            <person name="Wu L."/>
            <person name="Ma J."/>
        </authorList>
    </citation>
    <scope>NUCLEOTIDE SEQUENCE [LARGE SCALE GENOMIC DNA]</scope>
    <source>
        <strain evidence="3">JCM 12125</strain>
    </source>
</reference>
<dbReference type="EMBL" id="JBHSLF010000020">
    <property type="protein sequence ID" value="MFC5344402.1"/>
    <property type="molecule type" value="Genomic_DNA"/>
</dbReference>
<proteinExistence type="predicted"/>
<dbReference type="RefSeq" id="WP_374037035.1">
    <property type="nucleotide sequence ID" value="NZ_CP169082.1"/>
</dbReference>
<dbReference type="InterPro" id="IPR051532">
    <property type="entry name" value="Ester_Hydrolysis_Enzymes"/>
</dbReference>
<dbReference type="Pfam" id="PF13472">
    <property type="entry name" value="Lipase_GDSL_2"/>
    <property type="match status" value="1"/>
</dbReference>
<dbReference type="PANTHER" id="PTHR30383">
    <property type="entry name" value="THIOESTERASE 1/PROTEASE 1/LYSOPHOSPHOLIPASE L1"/>
    <property type="match status" value="1"/>
</dbReference>